<protein>
    <submittedName>
        <fullName evidence="1">Uncharacterized protein</fullName>
    </submittedName>
</protein>
<dbReference type="EMBL" id="CP137573">
    <property type="protein sequence ID" value="WOX24590.1"/>
    <property type="molecule type" value="Genomic_DNA"/>
</dbReference>
<dbReference type="RefSeq" id="WP_318107036.1">
    <property type="nucleotide sequence ID" value="NZ_CP137573.1"/>
</dbReference>
<dbReference type="Proteomes" id="UP001301731">
    <property type="component" value="Chromosome"/>
</dbReference>
<sequence>MQDALFGLPAAPPEHAVIARFQLGGDDLGEPDQWALVFEAERSIGAAVAAAGVGEVDGNEFGGGEVVIFAYGPDAVVLYRVMEPGLRALRFRPAHVVLRYGEPADGVVSERVEL</sequence>
<name>A0ABZ0LZ43_9ACTN</name>
<keyword evidence="2" id="KW-1185">Reference proteome</keyword>
<reference evidence="1 2" key="1">
    <citation type="submission" date="2023-10" db="EMBL/GenBank/DDBJ databases">
        <title>The genome sequence of Streptomyces sp. HUAS YS2.</title>
        <authorList>
            <person name="Mo P."/>
        </authorList>
    </citation>
    <scope>NUCLEOTIDE SEQUENCE [LARGE SCALE GENOMIC DNA]</scope>
    <source>
        <strain evidence="1 2">HUAS YS2</strain>
    </source>
</reference>
<proteinExistence type="predicted"/>
<organism evidence="1 2">
    <name type="scientific">Streptomyces solicathayae</name>
    <dbReference type="NCBI Taxonomy" id="3081768"/>
    <lineage>
        <taxon>Bacteria</taxon>
        <taxon>Bacillati</taxon>
        <taxon>Actinomycetota</taxon>
        <taxon>Actinomycetes</taxon>
        <taxon>Kitasatosporales</taxon>
        <taxon>Streptomycetaceae</taxon>
        <taxon>Streptomyces</taxon>
    </lineage>
</organism>
<gene>
    <name evidence="1" type="ORF">R2D22_25695</name>
</gene>
<evidence type="ECO:0000313" key="1">
    <source>
        <dbReference type="EMBL" id="WOX24590.1"/>
    </source>
</evidence>
<accession>A0ABZ0LZ43</accession>
<evidence type="ECO:0000313" key="2">
    <source>
        <dbReference type="Proteomes" id="UP001301731"/>
    </source>
</evidence>